<feature type="domain" description="Large ribosomal subunit protein bL12 oligomerization" evidence="6">
    <location>
        <begin position="5"/>
        <end position="50"/>
    </location>
</feature>
<keyword evidence="2 4" id="KW-0689">Ribosomal protein</keyword>
<dbReference type="InterPro" id="IPR036235">
    <property type="entry name" value="Ribosomal_bL12_oligo_N_sf"/>
</dbReference>
<reference evidence="7 8" key="1">
    <citation type="submission" date="2024-03" db="EMBL/GenBank/DDBJ databases">
        <title>Community enrichment and isolation of bacterial strains for fucoidan degradation.</title>
        <authorList>
            <person name="Sichert A."/>
        </authorList>
    </citation>
    <scope>NUCLEOTIDE SEQUENCE [LARGE SCALE GENOMIC DNA]</scope>
    <source>
        <strain evidence="7 8">AS62</strain>
    </source>
</reference>
<dbReference type="Pfam" id="PF00542">
    <property type="entry name" value="Ribosomal_L12"/>
    <property type="match status" value="1"/>
</dbReference>
<dbReference type="Gene3D" id="3.30.1390.10">
    <property type="match status" value="1"/>
</dbReference>
<dbReference type="EMBL" id="JBBMQO010000014">
    <property type="protein sequence ID" value="MEM5503190.1"/>
    <property type="molecule type" value="Genomic_DNA"/>
</dbReference>
<dbReference type="RefSeq" id="WP_342849368.1">
    <property type="nucleotide sequence ID" value="NZ_JBBMQO010000014.1"/>
</dbReference>
<organism evidence="7 8">
    <name type="scientific">Ahrensia kielensis</name>
    <dbReference type="NCBI Taxonomy" id="76980"/>
    <lineage>
        <taxon>Bacteria</taxon>
        <taxon>Pseudomonadati</taxon>
        <taxon>Pseudomonadota</taxon>
        <taxon>Alphaproteobacteria</taxon>
        <taxon>Hyphomicrobiales</taxon>
        <taxon>Ahrensiaceae</taxon>
        <taxon>Ahrensia</taxon>
    </lineage>
</organism>
<dbReference type="HAMAP" id="MF_00368">
    <property type="entry name" value="Ribosomal_bL12"/>
    <property type="match status" value="1"/>
</dbReference>
<dbReference type="NCBIfam" id="TIGR00855">
    <property type="entry name" value="L12"/>
    <property type="match status" value="1"/>
</dbReference>
<comment type="function">
    <text evidence="4">Forms part of the ribosomal stalk which helps the ribosome interact with GTP-bound translation factors. Is thus essential for accurate translation.</text>
</comment>
<dbReference type="Proteomes" id="UP001477870">
    <property type="component" value="Unassembled WGS sequence"/>
</dbReference>
<dbReference type="InterPro" id="IPR014719">
    <property type="entry name" value="Ribosomal_bL12_C/ClpS-like"/>
</dbReference>
<feature type="domain" description="Large ribosomal subunit protein bL12 C-terminal" evidence="5">
    <location>
        <begin position="57"/>
        <end position="123"/>
    </location>
</feature>
<sequence length="123" mass="12676">MADLAKIVEDLSALTVMEAAELSKMLEEHWGVSAAAPVAVAAAAGGEAAAAEEKTEFDVILEDAGAQKINVIKEVRGITGLGLKEAKDMVEAAPKAVKEAISKGEAEEIVKKLTEAGAKASMK</sequence>
<gene>
    <name evidence="4 7" type="primary">rplL</name>
    <name evidence="7" type="ORF">WNY59_16505</name>
</gene>
<evidence type="ECO:0000256" key="3">
    <source>
        <dbReference type="ARBA" id="ARBA00023274"/>
    </source>
</evidence>
<evidence type="ECO:0000256" key="4">
    <source>
        <dbReference type="HAMAP-Rule" id="MF_00368"/>
    </source>
</evidence>
<protein>
    <recommendedName>
        <fullName evidence="4">Large ribosomal subunit protein bL12</fullName>
    </recommendedName>
</protein>
<evidence type="ECO:0000256" key="1">
    <source>
        <dbReference type="ARBA" id="ARBA00007197"/>
    </source>
</evidence>
<evidence type="ECO:0000259" key="6">
    <source>
        <dbReference type="Pfam" id="PF16320"/>
    </source>
</evidence>
<dbReference type="PANTHER" id="PTHR45987:SF4">
    <property type="entry name" value="LARGE RIBOSOMAL SUBUNIT PROTEIN BL12M"/>
    <property type="match status" value="1"/>
</dbReference>
<keyword evidence="8" id="KW-1185">Reference proteome</keyword>
<dbReference type="CDD" id="cd00387">
    <property type="entry name" value="Ribosomal_L7_L12"/>
    <property type="match status" value="1"/>
</dbReference>
<dbReference type="SUPFAM" id="SSF54736">
    <property type="entry name" value="ClpS-like"/>
    <property type="match status" value="1"/>
</dbReference>
<proteinExistence type="inferred from homology"/>
<dbReference type="Pfam" id="PF16320">
    <property type="entry name" value="Ribosomal_L12_N"/>
    <property type="match status" value="1"/>
</dbReference>
<dbReference type="GO" id="GO:0005840">
    <property type="term" value="C:ribosome"/>
    <property type="evidence" value="ECO:0007669"/>
    <property type="project" value="UniProtKB-KW"/>
</dbReference>
<dbReference type="InterPro" id="IPR000206">
    <property type="entry name" value="Ribosomal_bL12"/>
</dbReference>
<name>A0ABU9TAP5_9HYPH</name>
<dbReference type="PANTHER" id="PTHR45987">
    <property type="entry name" value="39S RIBOSOMAL PROTEIN L12"/>
    <property type="match status" value="1"/>
</dbReference>
<comment type="similarity">
    <text evidence="1 4">Belongs to the bacterial ribosomal protein bL12 family.</text>
</comment>
<evidence type="ECO:0000256" key="2">
    <source>
        <dbReference type="ARBA" id="ARBA00022980"/>
    </source>
</evidence>
<evidence type="ECO:0000313" key="7">
    <source>
        <dbReference type="EMBL" id="MEM5503190.1"/>
    </source>
</evidence>
<comment type="caution">
    <text evidence="7">The sequence shown here is derived from an EMBL/GenBank/DDBJ whole genome shotgun (WGS) entry which is preliminary data.</text>
</comment>
<keyword evidence="3 4" id="KW-0687">Ribonucleoprotein</keyword>
<dbReference type="InterPro" id="IPR013823">
    <property type="entry name" value="Ribosomal_bL12_C"/>
</dbReference>
<dbReference type="InterPro" id="IPR008932">
    <property type="entry name" value="Ribosomal_bL12_oligo"/>
</dbReference>
<dbReference type="Gene3D" id="1.20.5.710">
    <property type="entry name" value="Single helix bin"/>
    <property type="match status" value="1"/>
</dbReference>
<comment type="subunit">
    <text evidence="4">Homodimer. Part of the ribosomal stalk of the 50S ribosomal subunit. Forms a multimeric L10(L12)X complex, where L10 forms an elongated spine to which 2 to 4 L12 dimers bind in a sequential fashion. Binds GTP-bound translation factors.</text>
</comment>
<accession>A0ABU9TAP5</accession>
<evidence type="ECO:0000259" key="5">
    <source>
        <dbReference type="Pfam" id="PF00542"/>
    </source>
</evidence>
<dbReference type="SUPFAM" id="SSF48300">
    <property type="entry name" value="Ribosomal protein L7/12, oligomerisation (N-terminal) domain"/>
    <property type="match status" value="1"/>
</dbReference>
<evidence type="ECO:0000313" key="8">
    <source>
        <dbReference type="Proteomes" id="UP001477870"/>
    </source>
</evidence>